<dbReference type="Proteomes" id="UP000693946">
    <property type="component" value="Linkage Group LG18"/>
</dbReference>
<dbReference type="Pfam" id="PF18362">
    <property type="entry name" value="THB"/>
    <property type="match status" value="1"/>
</dbReference>
<dbReference type="InterPro" id="IPR050964">
    <property type="entry name" value="Striated_Muscle_Regulatory"/>
</dbReference>
<dbReference type="PROSITE" id="PS50835">
    <property type="entry name" value="IG_LIKE"/>
    <property type="match status" value="6"/>
</dbReference>
<organism evidence="15 16">
    <name type="scientific">Solea senegalensis</name>
    <name type="common">Senegalese sole</name>
    <dbReference type="NCBI Taxonomy" id="28829"/>
    <lineage>
        <taxon>Eukaryota</taxon>
        <taxon>Metazoa</taxon>
        <taxon>Chordata</taxon>
        <taxon>Craniata</taxon>
        <taxon>Vertebrata</taxon>
        <taxon>Euteleostomi</taxon>
        <taxon>Actinopterygii</taxon>
        <taxon>Neopterygii</taxon>
        <taxon>Teleostei</taxon>
        <taxon>Neoteleostei</taxon>
        <taxon>Acanthomorphata</taxon>
        <taxon>Carangaria</taxon>
        <taxon>Pleuronectiformes</taxon>
        <taxon>Pleuronectoidei</taxon>
        <taxon>Soleidae</taxon>
        <taxon>Solea</taxon>
    </lineage>
</organism>
<keyword evidence="6" id="KW-0009">Actin-binding</keyword>
<feature type="domain" description="Ig-like" evidence="13">
    <location>
        <begin position="610"/>
        <end position="703"/>
    </location>
</feature>
<keyword evidence="7" id="KW-0393">Immunoglobulin domain</keyword>
<dbReference type="GO" id="GO:0003779">
    <property type="term" value="F:actin binding"/>
    <property type="evidence" value="ECO:0007669"/>
    <property type="project" value="UniProtKB-KW"/>
</dbReference>
<dbReference type="GO" id="GO:0045214">
    <property type="term" value="P:sarcomere organization"/>
    <property type="evidence" value="ECO:0007669"/>
    <property type="project" value="TreeGrafter"/>
</dbReference>
<dbReference type="SMART" id="SM00409">
    <property type="entry name" value="IG"/>
    <property type="match status" value="7"/>
</dbReference>
<dbReference type="InterPro" id="IPR003599">
    <property type="entry name" value="Ig_sub"/>
</dbReference>
<dbReference type="GO" id="GO:0007155">
    <property type="term" value="P:cell adhesion"/>
    <property type="evidence" value="ECO:0007669"/>
    <property type="project" value="UniProtKB-KW"/>
</dbReference>
<evidence type="ECO:0000256" key="4">
    <source>
        <dbReference type="ARBA" id="ARBA00022889"/>
    </source>
</evidence>
<evidence type="ECO:0000313" key="15">
    <source>
        <dbReference type="EMBL" id="KAG7506782.1"/>
    </source>
</evidence>
<dbReference type="InterPro" id="IPR003598">
    <property type="entry name" value="Ig_sub2"/>
</dbReference>
<dbReference type="FunFam" id="2.60.40.10:FF:000326">
    <property type="entry name" value="Myosin-binding protein C, cardiac-type"/>
    <property type="match status" value="1"/>
</dbReference>
<dbReference type="FunFam" id="2.60.40.10:FF:000085">
    <property type="entry name" value="Myosin-binding protein C, slow type"/>
    <property type="match status" value="1"/>
</dbReference>
<feature type="domain" description="Ig-like" evidence="13">
    <location>
        <begin position="910"/>
        <end position="998"/>
    </location>
</feature>
<dbReference type="GO" id="GO:0032982">
    <property type="term" value="C:myosin filament"/>
    <property type="evidence" value="ECO:0007669"/>
    <property type="project" value="UniProtKB-KW"/>
</dbReference>
<keyword evidence="2" id="KW-0597">Phosphoprotein</keyword>
<evidence type="ECO:0000256" key="3">
    <source>
        <dbReference type="ARBA" id="ARBA00022737"/>
    </source>
</evidence>
<evidence type="ECO:0000256" key="2">
    <source>
        <dbReference type="ARBA" id="ARBA00022553"/>
    </source>
</evidence>
<comment type="function">
    <text evidence="9">Thick filament-associated protein located in the crossbridge region of vertebrate striated muscle a bands. In vitro it binds MHC, F-actin and native thin filaments, and modifies the activity of actin-activated myosin ATPase. It may modulate muscle contraction or may play a more structural role.</text>
</comment>
<evidence type="ECO:0000256" key="12">
    <source>
        <dbReference type="SAM" id="MobiDB-lite"/>
    </source>
</evidence>
<dbReference type="CDD" id="cd00096">
    <property type="entry name" value="Ig"/>
    <property type="match status" value="1"/>
</dbReference>
<evidence type="ECO:0000256" key="8">
    <source>
        <dbReference type="ARBA" id="ARBA00038352"/>
    </source>
</evidence>
<dbReference type="FunFam" id="2.60.40.10:FF:000646">
    <property type="entry name" value="Myosin binding protein C, fast type"/>
    <property type="match status" value="1"/>
</dbReference>
<dbReference type="InterPro" id="IPR007110">
    <property type="entry name" value="Ig-like_dom"/>
</dbReference>
<dbReference type="AlphaFoldDB" id="A0AAV6RMQ7"/>
<dbReference type="FunFam" id="2.60.40.10:FF:000225">
    <property type="entry name" value="Myosin-binding protein C, cardiac-type"/>
    <property type="match status" value="1"/>
</dbReference>
<proteinExistence type="inferred from homology"/>
<dbReference type="InterPro" id="IPR013098">
    <property type="entry name" value="Ig_I-set"/>
</dbReference>
<gene>
    <name evidence="15" type="ORF">JOB18_015618</name>
</gene>
<dbReference type="FunFam" id="2.60.40.10:FF:000031">
    <property type="entry name" value="Myosin-binding protein C, slow type"/>
    <property type="match status" value="1"/>
</dbReference>
<evidence type="ECO:0000313" key="16">
    <source>
        <dbReference type="Proteomes" id="UP000693946"/>
    </source>
</evidence>
<dbReference type="CDD" id="cd00063">
    <property type="entry name" value="FN3"/>
    <property type="match status" value="3"/>
</dbReference>
<evidence type="ECO:0000256" key="10">
    <source>
        <dbReference type="ARBA" id="ARBA00069969"/>
    </source>
</evidence>
<dbReference type="FunFam" id="2.60.40.10:FF:000081">
    <property type="entry name" value="Myosin-binding protein C, slow type"/>
    <property type="match status" value="1"/>
</dbReference>
<dbReference type="InterPro" id="IPR003961">
    <property type="entry name" value="FN3_dom"/>
</dbReference>
<keyword evidence="3" id="KW-0677">Repeat</keyword>
<feature type="region of interest" description="Disordered" evidence="12">
    <location>
        <begin position="66"/>
        <end position="134"/>
    </location>
</feature>
<dbReference type="GO" id="GO:0031430">
    <property type="term" value="C:M band"/>
    <property type="evidence" value="ECO:0007669"/>
    <property type="project" value="TreeGrafter"/>
</dbReference>
<feature type="domain" description="Ig-like" evidence="13">
    <location>
        <begin position="508"/>
        <end position="580"/>
    </location>
</feature>
<feature type="compositionally biased region" description="Acidic residues" evidence="12">
    <location>
        <begin position="111"/>
        <end position="129"/>
    </location>
</feature>
<sequence>MKSRSFRELKAKSGDQALYSAVRADLKRGIKGAKLDYRRRIEAHLESNNSRQVWRGVQQLTNYRSTLGAAEEGEGRNKRNKRHKPSVFQQQREDTGITMPEPVPAAKQEGQDEALADGAESDTDGDEPGATELSGLFVEKPAQEVVAVAGSDITFIAKVDSTTLARKPTMKWLKGKWLDLGSKAGKHMQFKETYDRNTKIYTYEMKIVKVVPGDAGGYRCEVTAKDKCDSSTFEITVEAAQQEQQADILSAFKRADAGEDEGDLDFSALLKAAKKKRPEKEEPQIDVWELLKNAHPSEYEKIAFEYGITDLRGMLKRLKKMNVQPKHCEAFLKRLESCYSVEKGKKIVLRCEVVDPDIQVTWLKNGQEIKPSAKYVMEANGNVRTLTINKTTLADDAAYECVVGEDKCFTEVFVKEPPVTITKLMDDYHVVVGERVEFEIEVSEEGAHVMWFFEDQELHKDVDSKFRFKKDGRKHTLIIQEATLDDIGMYHAWTNGGHTKGELEVEEKELEVLQDIADLTVKAADQAVFKCEVSDEKVTGKWFKDGVEVKPSDRHKMSHIGRFHKLVINDVKPEDAGDYTFVPDGYALSLSAKLNFLEIKIDYVPRQDPPKIHLDTTGNMVSQNTIIVVAGNKLRLDVEITGEPAPTVVWSKGDKQITENEGRVRVETTKEISSFVIEGAERDDEGNYTIIVTNPVGEDKAVLFVKIVDVPDPPENIKCQSVGEDCATIVWDVPKFDGGAPIKGYLMERKKKGSSRWTKLNFDVYESTTYEAKRMIEGIFYEMRVFAVNSIGLSQPSLNSKPFMPIAPTSEPTRLTVHDVTDTTCSLKWLAPERIGAGGLDGYIIEYCKDGDTEWKAANQEPCERQWYVVRDLPVGEKVNFRVVAVNMAGRSPPATLQQPVTIREIVEHPKIRLPRELRTKYIRKVGDKINLTIPFQGKPRPVANWYKDGQPVDPKIINVRNSNVDSILFIRSAEREHSGKYELVLQIENLEDRATIDIRVVEKPGPPRNVRVTDVWGFNAALEWDTPTDDGNCEILGYTIQKADMKTQEWFTIYEHNKRTHCTASDLIMGNEYMFRVYSENICGLSEEPRMSKNKATIAKTGLVHKQNPYKEKEMSCVPKFTQPLLDRSVVAGYSTAISCSVKGFPKPKIVWMKNRMIIGEDPKYLMQNNQGVLTLNIRKPSTFDGGKYSCMAVNDLGKDEVECKLDVRVYTEQQDKK</sequence>
<comment type="caution">
    <text evidence="15">The sequence shown here is derived from an EMBL/GenBank/DDBJ whole genome shotgun (WGS) entry which is preliminary data.</text>
</comment>
<dbReference type="EMBL" id="JAGKHQ010000010">
    <property type="protein sequence ID" value="KAG7506782.1"/>
    <property type="molecule type" value="Genomic_DNA"/>
</dbReference>
<evidence type="ECO:0000256" key="7">
    <source>
        <dbReference type="ARBA" id="ARBA00023319"/>
    </source>
</evidence>
<evidence type="ECO:0000259" key="14">
    <source>
        <dbReference type="PROSITE" id="PS50853"/>
    </source>
</evidence>
<feature type="domain" description="Fibronectin type-III" evidence="14">
    <location>
        <begin position="713"/>
        <end position="809"/>
    </location>
</feature>
<evidence type="ECO:0000256" key="1">
    <source>
        <dbReference type="ARBA" id="ARBA00022433"/>
    </source>
</evidence>
<name>A0AAV6RMQ7_SOLSE</name>
<evidence type="ECO:0000256" key="6">
    <source>
        <dbReference type="ARBA" id="ARBA00023203"/>
    </source>
</evidence>
<dbReference type="SMART" id="SM00408">
    <property type="entry name" value="IGc2"/>
    <property type="match status" value="5"/>
</dbReference>
<feature type="domain" description="Ig-like" evidence="13">
    <location>
        <begin position="128"/>
        <end position="236"/>
    </location>
</feature>
<dbReference type="FunFam" id="2.60.40.10:FF:000062">
    <property type="entry name" value="Myosin-binding protein C, slow type"/>
    <property type="match status" value="1"/>
</dbReference>
<dbReference type="InterPro" id="IPR040849">
    <property type="entry name" value="MyBP-C_THB"/>
</dbReference>
<dbReference type="FunFam" id="2.60.40.10:FF:000070">
    <property type="entry name" value="Myosin-binding protein C, slow type"/>
    <property type="match status" value="1"/>
</dbReference>
<dbReference type="PANTHER" id="PTHR13817">
    <property type="entry name" value="TITIN"/>
    <property type="match status" value="1"/>
</dbReference>
<dbReference type="PANTHER" id="PTHR13817:SF43">
    <property type="entry name" value="MYOSIN-BINDING PROTEIN C, FAST-TYPE"/>
    <property type="match status" value="1"/>
</dbReference>
<evidence type="ECO:0000256" key="11">
    <source>
        <dbReference type="ARBA" id="ARBA00076995"/>
    </source>
</evidence>
<dbReference type="PROSITE" id="PS50853">
    <property type="entry name" value="FN3"/>
    <property type="match status" value="3"/>
</dbReference>
<feature type="domain" description="Fibronectin type-III" evidence="14">
    <location>
        <begin position="1007"/>
        <end position="1102"/>
    </location>
</feature>
<keyword evidence="5" id="KW-0514">Muscle protein</keyword>
<keyword evidence="16" id="KW-1185">Reference proteome</keyword>
<dbReference type="Pfam" id="PF00041">
    <property type="entry name" value="fn3"/>
    <property type="match status" value="3"/>
</dbReference>
<feature type="domain" description="Ig-like" evidence="13">
    <location>
        <begin position="325"/>
        <end position="420"/>
    </location>
</feature>
<feature type="domain" description="Fibronectin type-III" evidence="14">
    <location>
        <begin position="811"/>
        <end position="906"/>
    </location>
</feature>
<comment type="similarity">
    <text evidence="8">Belongs to the immunoglobulin superfamily. MyBP family.</text>
</comment>
<dbReference type="FunFam" id="2.60.40.10:FF:000060">
    <property type="entry name" value="Myosin-binding protein C, slow type"/>
    <property type="match status" value="1"/>
</dbReference>
<dbReference type="SMART" id="SM00060">
    <property type="entry name" value="FN3"/>
    <property type="match status" value="3"/>
</dbReference>
<dbReference type="FunFam" id="2.60.40.10:FF:000111">
    <property type="entry name" value="Myosin-binding protein C, slow type"/>
    <property type="match status" value="1"/>
</dbReference>
<evidence type="ECO:0000259" key="13">
    <source>
        <dbReference type="PROSITE" id="PS50835"/>
    </source>
</evidence>
<dbReference type="CDD" id="cd05894">
    <property type="entry name" value="Ig_C5_MyBP-C"/>
    <property type="match status" value="1"/>
</dbReference>
<protein>
    <recommendedName>
        <fullName evidence="10">Myosin-binding protein C, fast-type</fullName>
    </recommendedName>
    <alternativeName>
        <fullName evidence="11">C-protein, skeletal muscle fast isoform</fullName>
    </alternativeName>
</protein>
<keyword evidence="4" id="KW-0130">Cell adhesion</keyword>
<accession>A0AAV6RMQ7</accession>
<reference evidence="15 16" key="1">
    <citation type="journal article" date="2021" name="Sci. Rep.">
        <title>Chromosome anchoring in Senegalese sole (Solea senegalensis) reveals sex-associated markers and genome rearrangements in flatfish.</title>
        <authorList>
            <person name="Guerrero-Cozar I."/>
            <person name="Gomez-Garrido J."/>
            <person name="Berbel C."/>
            <person name="Martinez-Blanch J.F."/>
            <person name="Alioto T."/>
            <person name="Claros M.G."/>
            <person name="Gagnaire P.A."/>
            <person name="Manchado M."/>
        </authorList>
    </citation>
    <scope>NUCLEOTIDE SEQUENCE [LARGE SCALE GENOMIC DNA]</scope>
    <source>
        <strain evidence="15">Sse05_10M</strain>
    </source>
</reference>
<dbReference type="Pfam" id="PF07679">
    <property type="entry name" value="I-set"/>
    <property type="match status" value="6"/>
</dbReference>
<keyword evidence="1" id="KW-0787">Thick filament</keyword>
<evidence type="ECO:0000256" key="5">
    <source>
        <dbReference type="ARBA" id="ARBA00023179"/>
    </source>
</evidence>
<evidence type="ECO:0000256" key="9">
    <source>
        <dbReference type="ARBA" id="ARBA00053486"/>
    </source>
</evidence>
<feature type="domain" description="Ig-like" evidence="13">
    <location>
        <begin position="1120"/>
        <end position="1208"/>
    </location>
</feature>